<keyword evidence="4" id="KW-1185">Reference proteome</keyword>
<evidence type="ECO:0000313" key="3">
    <source>
        <dbReference type="EMBL" id="KAF6171312.1"/>
    </source>
</evidence>
<protein>
    <recommendedName>
        <fullName evidence="2">Aminotransferase-like plant mobile domain-containing protein</fullName>
    </recommendedName>
</protein>
<organism evidence="3 4">
    <name type="scientific">Kingdonia uniflora</name>
    <dbReference type="NCBI Taxonomy" id="39325"/>
    <lineage>
        <taxon>Eukaryota</taxon>
        <taxon>Viridiplantae</taxon>
        <taxon>Streptophyta</taxon>
        <taxon>Embryophyta</taxon>
        <taxon>Tracheophyta</taxon>
        <taxon>Spermatophyta</taxon>
        <taxon>Magnoliopsida</taxon>
        <taxon>Ranunculales</taxon>
        <taxon>Circaeasteraceae</taxon>
        <taxon>Kingdonia</taxon>
    </lineage>
</organism>
<feature type="domain" description="Aminotransferase-like plant mobile" evidence="2">
    <location>
        <begin position="23"/>
        <end position="98"/>
    </location>
</feature>
<name>A0A7J7NWE3_9MAGN</name>
<feature type="coiled-coil region" evidence="1">
    <location>
        <begin position="116"/>
        <end position="197"/>
    </location>
</feature>
<evidence type="ECO:0000256" key="1">
    <source>
        <dbReference type="SAM" id="Coils"/>
    </source>
</evidence>
<gene>
    <name evidence="3" type="ORF">GIB67_036980</name>
</gene>
<dbReference type="InterPro" id="IPR019557">
    <property type="entry name" value="AminoTfrase-like_pln_mobile"/>
</dbReference>
<dbReference type="Proteomes" id="UP000541444">
    <property type="component" value="Unassembled WGS sequence"/>
</dbReference>
<comment type="caution">
    <text evidence="3">The sequence shown here is derived from an EMBL/GenBank/DDBJ whole genome shotgun (WGS) entry which is preliminary data.</text>
</comment>
<reference evidence="3 4" key="1">
    <citation type="journal article" date="2020" name="IScience">
        <title>Genome Sequencing of the Endangered Kingdonia uniflora (Circaeasteraceae, Ranunculales) Reveals Potential Mechanisms of Evolutionary Specialization.</title>
        <authorList>
            <person name="Sun Y."/>
            <person name="Deng T."/>
            <person name="Zhang A."/>
            <person name="Moore M.J."/>
            <person name="Landis J.B."/>
            <person name="Lin N."/>
            <person name="Zhang H."/>
            <person name="Zhang X."/>
            <person name="Huang J."/>
            <person name="Zhang X."/>
            <person name="Sun H."/>
            <person name="Wang H."/>
        </authorList>
    </citation>
    <scope>NUCLEOTIDE SEQUENCE [LARGE SCALE GENOMIC DNA]</scope>
    <source>
        <strain evidence="3">TB1705</strain>
        <tissue evidence="3">Leaf</tissue>
    </source>
</reference>
<evidence type="ECO:0000313" key="4">
    <source>
        <dbReference type="Proteomes" id="UP000541444"/>
    </source>
</evidence>
<dbReference type="AlphaFoldDB" id="A0A7J7NWE3"/>
<keyword evidence="1" id="KW-0175">Coiled coil</keyword>
<proteinExistence type="predicted"/>
<dbReference type="Pfam" id="PF10536">
    <property type="entry name" value="PMD"/>
    <property type="match status" value="1"/>
</dbReference>
<evidence type="ECO:0000259" key="2">
    <source>
        <dbReference type="Pfam" id="PF10536"/>
    </source>
</evidence>
<sequence>MYNNLGAASRDDGRQYRYSGIALLKFREALDNYQLEDVVWDPYRDKKDSAHAFKEVTFFYVALATPYHVQHYYPNRVVRQFNQEQCIPAKRLLTEHQEHASLSLNAHNTMPTRGRSDGFDQQITKLNDQLQKLKKDKKKKSETNTKLRDALKEKTSEYDLLKEGIKKMKENIQLKQCKNLKVKNTSLEAELSVKKSESIKVVNTLLMEQIDLHLPPATPPVPYVTLEKKYDDLLAAHKGVKKKLIVKENFRKKLVNAEERMKSLEVNNSEWFLLQKVWHQALKKALASEGMGDMGDPTFE</sequence>
<accession>A0A7J7NWE3</accession>
<dbReference type="EMBL" id="JACGCM010000510">
    <property type="protein sequence ID" value="KAF6171312.1"/>
    <property type="molecule type" value="Genomic_DNA"/>
</dbReference>